<evidence type="ECO:0000313" key="3">
    <source>
        <dbReference type="Proteomes" id="UP000278351"/>
    </source>
</evidence>
<dbReference type="Gene3D" id="3.40.50.10320">
    <property type="entry name" value="LmbE-like"/>
    <property type="match status" value="1"/>
</dbReference>
<keyword evidence="1" id="KW-0732">Signal</keyword>
<dbReference type="GO" id="GO:0016811">
    <property type="term" value="F:hydrolase activity, acting on carbon-nitrogen (but not peptide) bonds, in linear amides"/>
    <property type="evidence" value="ECO:0007669"/>
    <property type="project" value="TreeGrafter"/>
</dbReference>
<keyword evidence="3" id="KW-1185">Reference proteome</keyword>
<dbReference type="PANTHER" id="PTHR12993:SF11">
    <property type="entry name" value="N-ACETYLGLUCOSAMINYL-PHOSPHATIDYLINOSITOL DE-N-ACETYLASE"/>
    <property type="match status" value="1"/>
</dbReference>
<dbReference type="Pfam" id="PF02585">
    <property type="entry name" value="PIG-L"/>
    <property type="match status" value="1"/>
</dbReference>
<dbReference type="SUPFAM" id="SSF102588">
    <property type="entry name" value="LmbE-like"/>
    <property type="match status" value="1"/>
</dbReference>
<dbReference type="Proteomes" id="UP000278351">
    <property type="component" value="Unassembled WGS sequence"/>
</dbReference>
<dbReference type="AlphaFoldDB" id="A0A3N4PJ47"/>
<comment type="caution">
    <text evidence="2">The sequence shown here is derived from an EMBL/GenBank/DDBJ whole genome shotgun (WGS) entry which is preliminary data.</text>
</comment>
<feature type="signal peptide" evidence="1">
    <location>
        <begin position="1"/>
        <end position="23"/>
    </location>
</feature>
<dbReference type="OrthoDB" id="9759749at2"/>
<reference evidence="2 3" key="1">
    <citation type="submission" date="2018-11" db="EMBL/GenBank/DDBJ databases">
        <title>Chitinophaga lutea sp.nov., isolate from arsenic contaminated soil.</title>
        <authorList>
            <person name="Zong Y."/>
        </authorList>
    </citation>
    <scope>NUCLEOTIDE SEQUENCE [LARGE SCALE GENOMIC DNA]</scope>
    <source>
        <strain evidence="2 3">ZY74</strain>
    </source>
</reference>
<evidence type="ECO:0000256" key="1">
    <source>
        <dbReference type="SAM" id="SignalP"/>
    </source>
</evidence>
<dbReference type="RefSeq" id="WP_123847237.1">
    <property type="nucleotide sequence ID" value="NZ_RPDH01000002.1"/>
</dbReference>
<organism evidence="2 3">
    <name type="scientific">Chitinophaga lutea</name>
    <dbReference type="NCBI Taxonomy" id="2488634"/>
    <lineage>
        <taxon>Bacteria</taxon>
        <taxon>Pseudomonadati</taxon>
        <taxon>Bacteroidota</taxon>
        <taxon>Chitinophagia</taxon>
        <taxon>Chitinophagales</taxon>
        <taxon>Chitinophagaceae</taxon>
        <taxon>Chitinophaga</taxon>
    </lineage>
</organism>
<accession>A0A3N4PJ47</accession>
<dbReference type="EMBL" id="RPDH01000002">
    <property type="protein sequence ID" value="RPE08236.1"/>
    <property type="molecule type" value="Genomic_DNA"/>
</dbReference>
<dbReference type="InterPro" id="IPR003737">
    <property type="entry name" value="GlcNAc_PI_deacetylase-related"/>
</dbReference>
<name>A0A3N4PJ47_9BACT</name>
<dbReference type="SUPFAM" id="SSF52317">
    <property type="entry name" value="Class I glutamine amidotransferase-like"/>
    <property type="match status" value="1"/>
</dbReference>
<dbReference type="InterPro" id="IPR024078">
    <property type="entry name" value="LmbE-like_dom_sf"/>
</dbReference>
<protein>
    <submittedName>
        <fullName evidence="2">PIG-L family deacetylase</fullName>
    </submittedName>
</protein>
<gene>
    <name evidence="2" type="ORF">EGT74_14325</name>
</gene>
<sequence length="825" mass="90848">MLNIRSIGWLTASLFLCFSQLRAQTTAPLHAAEIRLQLKKLNTLGSVLYIAAHPDDENTRLLGFLAKENLYRTGYLSLTRGDGGQNLIGNEQAELLGLIRTQELLAARRIDGAEQFFTRANDFGFSKNPEETFTIWDRKKVLGDVVWVIRKFQPDVIICRFPADSRAGHGHHTASAVLAAEAFDAAADPNQYPEQLASVKPWQAKRILWNTFNFGGNNTTSDDQFKTEVGAYSALLGRGFGEIAAESRSQHKSQGFGVPSTRGSAIEYFTTIKGSAPKTTLLDEVNTTWARVPGGEAISEAIGKALAQYNAEDPSATVPALLVIRKQILALPDGYWKTQKLNEADQLIAACAGLWMEAYSTIEHAVPGETLSSNIQIINRSKVPVSLQKIRISGQDDASAAQTLAFNKFVTIPVKVKVPANTGISQPYWLQTPHPIGTYNIPAPGLTGRPENIPPLVASFFLKVGDQELVYNRAFTYKFTDPVKGEVFRPLVIAPPAIASLNNQVFVYTQATPQTIPVKVRAMQANVQGSVKLLLPPGFRADKTAVPYALKEKGDETELSFRVSPVKVNGQNITDTMTVVVEANGREYTNSMTTIQYDHIPSITIFPQASARLVTVNLKYNGRKLGYISGAGDKVAESLRQVGYTVDELGEKEIMNGSLTQYDAIITGVRAYNTQERLPYWQPRLLEYVKNGGVLVVQYNTNGNLVTNQLGPYDFSLSRDRVTNETAPVKFLLPENKLFSYPNAITAKDFDGWVQERGLYFPGNTNGAYQKPFEMNDPGERALDGSTIVAQYGKGKYIYTGLAFFRQLPAGVPGAYRLFVNMISK</sequence>
<evidence type="ECO:0000313" key="2">
    <source>
        <dbReference type="EMBL" id="RPE08236.1"/>
    </source>
</evidence>
<dbReference type="InterPro" id="IPR029062">
    <property type="entry name" value="Class_I_gatase-like"/>
</dbReference>
<dbReference type="PANTHER" id="PTHR12993">
    <property type="entry name" value="N-ACETYLGLUCOSAMINYL-PHOSPHATIDYLINOSITOL DE-N-ACETYLASE-RELATED"/>
    <property type="match status" value="1"/>
</dbReference>
<proteinExistence type="predicted"/>
<feature type="chain" id="PRO_5018233832" evidence="1">
    <location>
        <begin position="24"/>
        <end position="825"/>
    </location>
</feature>